<reference evidence="2" key="1">
    <citation type="submission" date="2024-06" db="EMBL/GenBank/DDBJ databases">
        <title>Streptomyces sp. strain HUAS MG91 genome sequences.</title>
        <authorList>
            <person name="Mo P."/>
        </authorList>
    </citation>
    <scope>NUCLEOTIDE SEQUENCE</scope>
    <source>
        <strain evidence="2">HUAS MG91</strain>
    </source>
</reference>
<dbReference type="EMBL" id="CP159534">
    <property type="protein sequence ID" value="XCJ74831.1"/>
    <property type="molecule type" value="Genomic_DNA"/>
</dbReference>
<evidence type="ECO:0000256" key="1">
    <source>
        <dbReference type="SAM" id="SignalP"/>
    </source>
</evidence>
<protein>
    <submittedName>
        <fullName evidence="2">Alpha/beta hydrolase family protein</fullName>
    </submittedName>
</protein>
<dbReference type="GO" id="GO:0016747">
    <property type="term" value="F:acyltransferase activity, transferring groups other than amino-acyl groups"/>
    <property type="evidence" value="ECO:0007669"/>
    <property type="project" value="TreeGrafter"/>
</dbReference>
<dbReference type="SUPFAM" id="SSF53474">
    <property type="entry name" value="alpha/beta-Hydrolases"/>
    <property type="match status" value="1"/>
</dbReference>
<accession>A0AAU8J1L2</accession>
<dbReference type="PANTHER" id="PTHR48098:SF1">
    <property type="entry name" value="DIACYLGLYCEROL ACYLTRANSFERASE_MYCOLYLTRANSFERASE AG85A"/>
    <property type="match status" value="1"/>
</dbReference>
<evidence type="ECO:0000313" key="2">
    <source>
        <dbReference type="EMBL" id="XCJ74831.1"/>
    </source>
</evidence>
<keyword evidence="1" id="KW-0732">Signal</keyword>
<organism evidence="2">
    <name type="scientific">Streptomyces tabacisoli</name>
    <dbReference type="NCBI Taxonomy" id="3156398"/>
    <lineage>
        <taxon>Bacteria</taxon>
        <taxon>Bacillati</taxon>
        <taxon>Actinomycetota</taxon>
        <taxon>Actinomycetes</taxon>
        <taxon>Kitasatosporales</taxon>
        <taxon>Streptomycetaceae</taxon>
        <taxon>Streptomyces</taxon>
    </lineage>
</organism>
<dbReference type="InterPro" id="IPR050583">
    <property type="entry name" value="Mycobacterial_A85_antigen"/>
</dbReference>
<dbReference type="InterPro" id="IPR029058">
    <property type="entry name" value="AB_hydrolase_fold"/>
</dbReference>
<sequence>MPAALTRLAGRLPLVLAALLLTFGAAPSTVAAPARPAAEVVGVTQVAERQVDLSVRASALGGRTVKVRLLTPDGWDPADPSQHWPTLWLLHGCCGDYTSWTSRTDVASLDSLRHVLVVMPEAGWNGWYSDWWNHGQGGDPAWDTFHTRDLRRLLERDWGAGPRRVVAGLSMGGQGALVYAARHPGMFRAAAAYSGSAHPLLNDESTTRILGFFAGQGTDPLRVWGDPVAQRAVWAAHDPYHLAARLTRLPVYLSSGDGTAGPLDPPGPTNALEADFNRQNHALADRLKSLGARHLTTHFYGPGTHTWPYWQRELHSSLPMLLHGLGVR</sequence>
<feature type="chain" id="PRO_5043515618" evidence="1">
    <location>
        <begin position="32"/>
        <end position="328"/>
    </location>
</feature>
<name>A0AAU8J1L2_9ACTN</name>
<dbReference type="Gene3D" id="3.40.50.1820">
    <property type="entry name" value="alpha/beta hydrolase"/>
    <property type="match status" value="1"/>
</dbReference>
<keyword evidence="2" id="KW-0378">Hydrolase</keyword>
<dbReference type="KEGG" id="stac:ABII15_34845"/>
<dbReference type="RefSeq" id="WP_353946267.1">
    <property type="nucleotide sequence ID" value="NZ_CP159534.1"/>
</dbReference>
<proteinExistence type="predicted"/>
<feature type="signal peptide" evidence="1">
    <location>
        <begin position="1"/>
        <end position="31"/>
    </location>
</feature>
<dbReference type="AlphaFoldDB" id="A0AAU8J1L2"/>
<dbReference type="PANTHER" id="PTHR48098">
    <property type="entry name" value="ENTEROCHELIN ESTERASE-RELATED"/>
    <property type="match status" value="1"/>
</dbReference>
<dbReference type="Pfam" id="PF00756">
    <property type="entry name" value="Esterase"/>
    <property type="match status" value="1"/>
</dbReference>
<dbReference type="InterPro" id="IPR000801">
    <property type="entry name" value="Esterase-like"/>
</dbReference>
<gene>
    <name evidence="2" type="ORF">ABII15_34845</name>
</gene>
<dbReference type="GO" id="GO:0016787">
    <property type="term" value="F:hydrolase activity"/>
    <property type="evidence" value="ECO:0007669"/>
    <property type="project" value="UniProtKB-KW"/>
</dbReference>